<comment type="caution">
    <text evidence="2">The sequence shown here is derived from an EMBL/GenBank/DDBJ whole genome shotgun (WGS) entry which is preliminary data.</text>
</comment>
<dbReference type="AlphaFoldDB" id="A0A212FE14"/>
<keyword evidence="3" id="KW-1185">Reference proteome</keyword>
<gene>
    <name evidence="2" type="ORF">KGM_204058A</name>
</gene>
<name>A0A212FE14_DANPL</name>
<evidence type="ECO:0000256" key="1">
    <source>
        <dbReference type="SAM" id="MobiDB-lite"/>
    </source>
</evidence>
<accession>A0A212FE14</accession>
<proteinExistence type="predicted"/>
<protein>
    <submittedName>
        <fullName evidence="2">Uncharacterized protein</fullName>
    </submittedName>
</protein>
<dbReference type="InParanoid" id="A0A212FE14"/>
<organism evidence="2 3">
    <name type="scientific">Danaus plexippus plexippus</name>
    <dbReference type="NCBI Taxonomy" id="278856"/>
    <lineage>
        <taxon>Eukaryota</taxon>
        <taxon>Metazoa</taxon>
        <taxon>Ecdysozoa</taxon>
        <taxon>Arthropoda</taxon>
        <taxon>Hexapoda</taxon>
        <taxon>Insecta</taxon>
        <taxon>Pterygota</taxon>
        <taxon>Neoptera</taxon>
        <taxon>Endopterygota</taxon>
        <taxon>Lepidoptera</taxon>
        <taxon>Glossata</taxon>
        <taxon>Ditrysia</taxon>
        <taxon>Papilionoidea</taxon>
        <taxon>Nymphalidae</taxon>
        <taxon>Danainae</taxon>
        <taxon>Danaini</taxon>
        <taxon>Danaina</taxon>
        <taxon>Danaus</taxon>
        <taxon>Danaus</taxon>
    </lineage>
</organism>
<reference evidence="2 3" key="1">
    <citation type="journal article" date="2011" name="Cell">
        <title>The monarch butterfly genome yields insights into long-distance migration.</title>
        <authorList>
            <person name="Zhan S."/>
            <person name="Merlin C."/>
            <person name="Boore J.L."/>
            <person name="Reppert S.M."/>
        </authorList>
    </citation>
    <scope>NUCLEOTIDE SEQUENCE [LARGE SCALE GENOMIC DNA]</scope>
    <source>
        <strain evidence="2">F-2</strain>
    </source>
</reference>
<dbReference type="KEGG" id="dpl:KGM_204058A"/>
<sequence length="23" mass="2582">MLCENKLGIPYPDPVPVPGERRT</sequence>
<evidence type="ECO:0000313" key="3">
    <source>
        <dbReference type="Proteomes" id="UP000007151"/>
    </source>
</evidence>
<evidence type="ECO:0000313" key="2">
    <source>
        <dbReference type="EMBL" id="OWR51960.1"/>
    </source>
</evidence>
<dbReference type="EMBL" id="AGBW02008990">
    <property type="protein sequence ID" value="OWR51960.1"/>
    <property type="molecule type" value="Genomic_DNA"/>
</dbReference>
<dbReference type="Proteomes" id="UP000007151">
    <property type="component" value="Unassembled WGS sequence"/>
</dbReference>
<feature type="non-terminal residue" evidence="2">
    <location>
        <position position="23"/>
    </location>
</feature>
<feature type="region of interest" description="Disordered" evidence="1">
    <location>
        <begin position="1"/>
        <end position="23"/>
    </location>
</feature>